<dbReference type="KEGG" id="acp:A2cp1_3800"/>
<proteinExistence type="predicted"/>
<evidence type="ECO:0000256" key="1">
    <source>
        <dbReference type="ARBA" id="ARBA00023002"/>
    </source>
</evidence>
<gene>
    <name evidence="5" type="ordered locus">A2cp1_3800</name>
</gene>
<keyword evidence="6" id="KW-1185">Reference proteome</keyword>
<accession>B8J7E4</accession>
<dbReference type="InterPro" id="IPR029014">
    <property type="entry name" value="NiFe-Hase_large"/>
</dbReference>
<dbReference type="InterPro" id="IPR001135">
    <property type="entry name" value="NADH_Q_OxRdtase_suD"/>
</dbReference>
<name>B8J7E4_ANAD2</name>
<sequence>MARNTTATAGHGAAPRASDVLETWNGEPVDARAVPVHEPARFNEIVLAAHRGGGRLAALFGRPDAGGGVLVTAVLADDPEGRLALLATRVADAFPSIAAELPAAQAFERELAEQWGLRPEGHPWLKPLRFEPPRRAAPDPFGRQDPRATIPGEYPFFRVEGEEVHEVAVGPVHAGIIEPGHFRFQCHGERVFHLEIVLGYQHRGVERLLRGGPDRRSMALAESIAGDTAVGHGLAYAKAVESLAGVAPTARAMSLRGIGLELERIANHVGDLGALAGDVGFLPTASYCGALRAEFLNAVAEICGNRFGRSLVCPGGVKHDLDAEAARALAARVRAAWEKTRRAASLMFESPSVRARFEGTGTVPTALAQALGMVGPAARASGVDRDVRRDHAFGIYRFSHVAVTTAENGDVLARALIRLLEAERSVEFVLDQLERLPGGPSRTAPGPLAPGALVVSMVEGWRGEIAHVAVTDAQGRLEAYKVKDPSFHNWFGLAMALRDGQISDFPLCNKSFNLSYAGHDL</sequence>
<evidence type="ECO:0000313" key="6">
    <source>
        <dbReference type="Proteomes" id="UP000007089"/>
    </source>
</evidence>
<dbReference type="PANTHER" id="PTHR43485:SF1">
    <property type="entry name" value="FORMATE HYDROGENLYASE SUBUNIT 5-RELATED"/>
    <property type="match status" value="1"/>
</dbReference>
<evidence type="ECO:0000259" key="4">
    <source>
        <dbReference type="Pfam" id="PF00346"/>
    </source>
</evidence>
<protein>
    <submittedName>
        <fullName evidence="5">NADH-ubiquinone oxidoreductase chain 49kDa</fullName>
    </submittedName>
</protein>
<dbReference type="InterPro" id="IPR052197">
    <property type="entry name" value="ComplexI_49kDa-like"/>
</dbReference>
<dbReference type="Proteomes" id="UP000007089">
    <property type="component" value="Chromosome"/>
</dbReference>
<keyword evidence="1" id="KW-0560">Oxidoreductase</keyword>
<organism evidence="5 6">
    <name type="scientific">Anaeromyxobacter dehalogenans (strain ATCC BAA-258 / DSM 21875 / 2CP-1)</name>
    <dbReference type="NCBI Taxonomy" id="455488"/>
    <lineage>
        <taxon>Bacteria</taxon>
        <taxon>Pseudomonadati</taxon>
        <taxon>Myxococcota</taxon>
        <taxon>Myxococcia</taxon>
        <taxon>Myxococcales</taxon>
        <taxon>Cystobacterineae</taxon>
        <taxon>Anaeromyxobacteraceae</taxon>
        <taxon>Anaeromyxobacter</taxon>
    </lineage>
</organism>
<dbReference type="EMBL" id="CP001359">
    <property type="protein sequence ID" value="ACL67124.1"/>
    <property type="molecule type" value="Genomic_DNA"/>
</dbReference>
<dbReference type="Pfam" id="PF00329">
    <property type="entry name" value="Complex1_30kDa"/>
    <property type="match status" value="1"/>
</dbReference>
<dbReference type="InterPro" id="IPR037232">
    <property type="entry name" value="NADH_quin_OxRdtase_su_C/D-like"/>
</dbReference>
<dbReference type="Gene3D" id="1.10.645.10">
    <property type="entry name" value="Cytochrome-c3 Hydrogenase, chain B"/>
    <property type="match status" value="1"/>
</dbReference>
<dbReference type="GO" id="GO:0016651">
    <property type="term" value="F:oxidoreductase activity, acting on NAD(P)H"/>
    <property type="evidence" value="ECO:0007669"/>
    <property type="project" value="InterPro"/>
</dbReference>
<keyword evidence="2" id="KW-0520">NAD</keyword>
<dbReference type="GO" id="GO:0051287">
    <property type="term" value="F:NAD binding"/>
    <property type="evidence" value="ECO:0007669"/>
    <property type="project" value="InterPro"/>
</dbReference>
<dbReference type="RefSeq" id="WP_015934876.1">
    <property type="nucleotide sequence ID" value="NC_011891.1"/>
</dbReference>
<reference evidence="5" key="1">
    <citation type="submission" date="2009-01" db="EMBL/GenBank/DDBJ databases">
        <title>Complete sequence of Anaeromyxobacter dehalogenans 2CP-1.</title>
        <authorList>
            <consortium name="US DOE Joint Genome Institute"/>
            <person name="Lucas S."/>
            <person name="Copeland A."/>
            <person name="Lapidus A."/>
            <person name="Glavina del Rio T."/>
            <person name="Dalin E."/>
            <person name="Tice H."/>
            <person name="Bruce D."/>
            <person name="Goodwin L."/>
            <person name="Pitluck S."/>
            <person name="Saunders E."/>
            <person name="Brettin T."/>
            <person name="Detter J.C."/>
            <person name="Han C."/>
            <person name="Larimer F."/>
            <person name="Land M."/>
            <person name="Hauser L."/>
            <person name="Kyrpides N."/>
            <person name="Ovchinnikova G."/>
            <person name="Beliaev A.S."/>
            <person name="Richardson P."/>
        </authorList>
    </citation>
    <scope>NUCLEOTIDE SEQUENCE</scope>
    <source>
        <strain evidence="5">2CP-1</strain>
    </source>
</reference>
<feature type="domain" description="NADH-quinone oxidoreductase subunit D" evidence="4">
    <location>
        <begin position="278"/>
        <end position="442"/>
    </location>
</feature>
<feature type="domain" description="NADH:ubiquinone oxidoreductase 30kDa subunit" evidence="3">
    <location>
        <begin position="91"/>
        <end position="128"/>
    </location>
</feature>
<dbReference type="GO" id="GO:0048038">
    <property type="term" value="F:quinone binding"/>
    <property type="evidence" value="ECO:0007669"/>
    <property type="project" value="InterPro"/>
</dbReference>
<evidence type="ECO:0000256" key="2">
    <source>
        <dbReference type="ARBA" id="ARBA00023027"/>
    </source>
</evidence>
<dbReference type="AlphaFoldDB" id="B8J7E4"/>
<dbReference type="GO" id="GO:0008137">
    <property type="term" value="F:NADH dehydrogenase (ubiquinone) activity"/>
    <property type="evidence" value="ECO:0007669"/>
    <property type="project" value="InterPro"/>
</dbReference>
<dbReference type="InterPro" id="IPR001268">
    <property type="entry name" value="NADH_UbQ_OxRdtase_30kDa_su"/>
</dbReference>
<dbReference type="HOGENOM" id="CLU_015134_3_1_7"/>
<dbReference type="Pfam" id="PF00346">
    <property type="entry name" value="Complex1_49kDa"/>
    <property type="match status" value="1"/>
</dbReference>
<dbReference type="SUPFAM" id="SSF143243">
    <property type="entry name" value="Nqo5-like"/>
    <property type="match status" value="1"/>
</dbReference>
<dbReference type="PANTHER" id="PTHR43485">
    <property type="entry name" value="HYDROGENASE-4 COMPONENT G"/>
    <property type="match status" value="1"/>
</dbReference>
<evidence type="ECO:0000313" key="5">
    <source>
        <dbReference type="EMBL" id="ACL67124.1"/>
    </source>
</evidence>
<dbReference type="SUPFAM" id="SSF56762">
    <property type="entry name" value="HydB/Nqo4-like"/>
    <property type="match status" value="1"/>
</dbReference>
<evidence type="ECO:0000259" key="3">
    <source>
        <dbReference type="Pfam" id="PF00329"/>
    </source>
</evidence>